<dbReference type="PRINTS" id="PR00455">
    <property type="entry name" value="HTHTETR"/>
</dbReference>
<evidence type="ECO:0000313" key="5">
    <source>
        <dbReference type="Proteomes" id="UP000077134"/>
    </source>
</evidence>
<dbReference type="SUPFAM" id="SSF46689">
    <property type="entry name" value="Homeodomain-like"/>
    <property type="match status" value="1"/>
</dbReference>
<dbReference type="Proteomes" id="UP000077134">
    <property type="component" value="Unassembled WGS sequence"/>
</dbReference>
<dbReference type="SUPFAM" id="SSF48498">
    <property type="entry name" value="Tetracyclin repressor-like, C-terminal domain"/>
    <property type="match status" value="1"/>
</dbReference>
<dbReference type="Pfam" id="PF00440">
    <property type="entry name" value="TetR_N"/>
    <property type="match status" value="1"/>
</dbReference>
<reference evidence="4 5" key="1">
    <citation type="submission" date="2016-02" db="EMBL/GenBank/DDBJ databases">
        <title>Paenibacillus sp. LPB0068, isolated from Crassostrea gigas.</title>
        <authorList>
            <person name="Shin S.-K."/>
            <person name="Yi H."/>
        </authorList>
    </citation>
    <scope>NUCLEOTIDE SEQUENCE [LARGE SCALE GENOMIC DNA]</scope>
    <source>
        <strain evidence="4 5">LPB0068</strain>
    </source>
</reference>
<dbReference type="Gene3D" id="1.10.357.10">
    <property type="entry name" value="Tetracycline Repressor, domain 2"/>
    <property type="match status" value="1"/>
</dbReference>
<keyword evidence="1 2" id="KW-0238">DNA-binding</keyword>
<dbReference type="GO" id="GO:0003677">
    <property type="term" value="F:DNA binding"/>
    <property type="evidence" value="ECO:0007669"/>
    <property type="project" value="UniProtKB-UniRule"/>
</dbReference>
<dbReference type="EMBL" id="LSFN01000036">
    <property type="protein sequence ID" value="OAB71973.1"/>
    <property type="molecule type" value="Genomic_DNA"/>
</dbReference>
<comment type="caution">
    <text evidence="4">The sequence shown here is derived from an EMBL/GenBank/DDBJ whole genome shotgun (WGS) entry which is preliminary data.</text>
</comment>
<organism evidence="4 5">
    <name type="scientific">Paenibacillus crassostreae</name>
    <dbReference type="NCBI Taxonomy" id="1763538"/>
    <lineage>
        <taxon>Bacteria</taxon>
        <taxon>Bacillati</taxon>
        <taxon>Bacillota</taxon>
        <taxon>Bacilli</taxon>
        <taxon>Bacillales</taxon>
        <taxon>Paenibacillaceae</taxon>
        <taxon>Paenibacillus</taxon>
    </lineage>
</organism>
<accession>A0A162KPX3</accession>
<evidence type="ECO:0000313" key="4">
    <source>
        <dbReference type="EMBL" id="OAB71973.1"/>
    </source>
</evidence>
<dbReference type="RefSeq" id="WP_068660726.1">
    <property type="nucleotide sequence ID" value="NZ_CP017770.1"/>
</dbReference>
<dbReference type="InterPro" id="IPR009057">
    <property type="entry name" value="Homeodomain-like_sf"/>
</dbReference>
<dbReference type="PANTHER" id="PTHR43479:SF11">
    <property type="entry name" value="ACREF_ENVCD OPERON REPRESSOR-RELATED"/>
    <property type="match status" value="1"/>
</dbReference>
<evidence type="ECO:0000256" key="2">
    <source>
        <dbReference type="PROSITE-ProRule" id="PRU00335"/>
    </source>
</evidence>
<dbReference type="PANTHER" id="PTHR43479">
    <property type="entry name" value="ACREF/ENVCD OPERON REPRESSOR-RELATED"/>
    <property type="match status" value="1"/>
</dbReference>
<dbReference type="InterPro" id="IPR036271">
    <property type="entry name" value="Tet_transcr_reg_TetR-rel_C_sf"/>
</dbReference>
<dbReference type="PROSITE" id="PS50977">
    <property type="entry name" value="HTH_TETR_2"/>
    <property type="match status" value="1"/>
</dbReference>
<feature type="DNA-binding region" description="H-T-H motif" evidence="2">
    <location>
        <begin position="28"/>
        <end position="47"/>
    </location>
</feature>
<dbReference type="InterPro" id="IPR050624">
    <property type="entry name" value="HTH-type_Tx_Regulator"/>
</dbReference>
<evidence type="ECO:0000259" key="3">
    <source>
        <dbReference type="PROSITE" id="PS50977"/>
    </source>
</evidence>
<feature type="domain" description="HTH tetR-type" evidence="3">
    <location>
        <begin position="5"/>
        <end position="65"/>
    </location>
</feature>
<dbReference type="STRING" id="1763538.LPB68_12410"/>
<protein>
    <recommendedName>
        <fullName evidence="3">HTH tetR-type domain-containing protein</fullName>
    </recommendedName>
</protein>
<evidence type="ECO:0000256" key="1">
    <source>
        <dbReference type="ARBA" id="ARBA00023125"/>
    </source>
</evidence>
<name>A0A162KPX3_9BACL</name>
<dbReference type="AlphaFoldDB" id="A0A162KPX3"/>
<sequence>MKNNNDTKQKLIYTTREMIELQGIDALNMRDLGKKMNLSRSAVYRHFKGKEDLLAVIVGENFKLLNNNMRELIGNINDPRRLMNAILCTYYDYGITNKEYYKLMFQKQWDKELYPDLYNSAFIIFEVVENCLEKAGNIRKSPNQSTAIMFAFIHGLVELNAAEHSEAEKGLDNPINLIQSFLDLIFI</sequence>
<dbReference type="KEGG" id="pcx:LPB68_12410"/>
<dbReference type="InterPro" id="IPR001647">
    <property type="entry name" value="HTH_TetR"/>
</dbReference>
<gene>
    <name evidence="4" type="ORF">PNBC_18480</name>
</gene>
<proteinExistence type="predicted"/>
<keyword evidence="5" id="KW-1185">Reference proteome</keyword>